<dbReference type="STRING" id="880071.Fleli_2784"/>
<protein>
    <submittedName>
        <fullName evidence="1">Uncharacterized protein</fullName>
    </submittedName>
</protein>
<dbReference type="KEGG" id="fli:Fleli_2784"/>
<dbReference type="eggNOG" id="ENOG502ZCX1">
    <property type="taxonomic scope" value="Bacteria"/>
</dbReference>
<dbReference type="AlphaFoldDB" id="I4AMF2"/>
<evidence type="ECO:0000313" key="2">
    <source>
        <dbReference type="Proteomes" id="UP000006054"/>
    </source>
</evidence>
<keyword evidence="2" id="KW-1185">Reference proteome</keyword>
<dbReference type="Proteomes" id="UP000006054">
    <property type="component" value="Chromosome"/>
</dbReference>
<accession>I4AMF2</accession>
<evidence type="ECO:0000313" key="1">
    <source>
        <dbReference type="EMBL" id="AFM05137.1"/>
    </source>
</evidence>
<dbReference type="HOGENOM" id="CLU_1394533_0_0_10"/>
<sequence precursor="true">MLMKILLIWAVITGATYLVSAIASEVKQWATRRALRHVSPKEIAQIIKENDGKITAQELHQQTAIPYWVAQLVLTELTEQKLLEEKHEKNRFGRRIKQFALSTFPTEQNFRFQLQGLGTTTQLKAKDPLSDADVISHAVDAHGNITAARLCLKTNVTIEEAAKKLDELHTKGVFDIQTSDEGGFFYALNDKSLLS</sequence>
<organism evidence="1 2">
    <name type="scientific">Bernardetia litoralis (strain ATCC 23117 / DSM 6794 / NBRC 15988 / NCIMB 1366 / Fx l1 / Sio-4)</name>
    <name type="common">Flexibacter litoralis</name>
    <dbReference type="NCBI Taxonomy" id="880071"/>
    <lineage>
        <taxon>Bacteria</taxon>
        <taxon>Pseudomonadati</taxon>
        <taxon>Bacteroidota</taxon>
        <taxon>Cytophagia</taxon>
        <taxon>Cytophagales</taxon>
        <taxon>Bernardetiaceae</taxon>
        <taxon>Bernardetia</taxon>
    </lineage>
</organism>
<proteinExistence type="predicted"/>
<dbReference type="EMBL" id="CP003345">
    <property type="protein sequence ID" value="AFM05137.1"/>
    <property type="molecule type" value="Genomic_DNA"/>
</dbReference>
<reference evidence="2" key="1">
    <citation type="submission" date="2012-06" db="EMBL/GenBank/DDBJ databases">
        <title>The complete genome of Flexibacter litoralis DSM 6794.</title>
        <authorList>
            <person name="Lucas S."/>
            <person name="Copeland A."/>
            <person name="Lapidus A."/>
            <person name="Glavina del Rio T."/>
            <person name="Dalin E."/>
            <person name="Tice H."/>
            <person name="Bruce D."/>
            <person name="Goodwin L."/>
            <person name="Pitluck S."/>
            <person name="Peters L."/>
            <person name="Ovchinnikova G."/>
            <person name="Lu M."/>
            <person name="Kyrpides N."/>
            <person name="Mavromatis K."/>
            <person name="Ivanova N."/>
            <person name="Brettin T."/>
            <person name="Detter J.C."/>
            <person name="Han C."/>
            <person name="Larimer F."/>
            <person name="Land M."/>
            <person name="Hauser L."/>
            <person name="Markowitz V."/>
            <person name="Cheng J.-F."/>
            <person name="Hugenholtz P."/>
            <person name="Woyke T."/>
            <person name="Wu D."/>
            <person name="Spring S."/>
            <person name="Lang E."/>
            <person name="Kopitz M."/>
            <person name="Brambilla E."/>
            <person name="Klenk H.-P."/>
            <person name="Eisen J.A."/>
        </authorList>
    </citation>
    <scope>NUCLEOTIDE SEQUENCE [LARGE SCALE GENOMIC DNA]</scope>
    <source>
        <strain evidence="2">ATCC 23117 / DSM 6794 / NBRC 15988 / NCIMB 1366 / Sio-4</strain>
    </source>
</reference>
<gene>
    <name evidence="1" type="ordered locus">Fleli_2784</name>
</gene>
<name>I4AMF2_BERLS</name>